<organism evidence="3">
    <name type="scientific">marine metagenome</name>
    <dbReference type="NCBI Taxonomy" id="408172"/>
    <lineage>
        <taxon>unclassified sequences</taxon>
        <taxon>metagenomes</taxon>
        <taxon>ecological metagenomes</taxon>
    </lineage>
</organism>
<evidence type="ECO:0000313" key="3">
    <source>
        <dbReference type="EMBL" id="SVC97897.1"/>
    </source>
</evidence>
<proteinExistence type="predicted"/>
<dbReference type="GO" id="GO:0006171">
    <property type="term" value="P:cAMP biosynthetic process"/>
    <property type="evidence" value="ECO:0007669"/>
    <property type="project" value="TreeGrafter"/>
</dbReference>
<protein>
    <recommendedName>
        <fullName evidence="2">Guanylate cyclase domain-containing protein</fullName>
    </recommendedName>
</protein>
<dbReference type="InterPro" id="IPR050697">
    <property type="entry name" value="Adenylyl/Guanylyl_Cyclase_3/4"/>
</dbReference>
<dbReference type="Gene3D" id="3.30.70.1230">
    <property type="entry name" value="Nucleotide cyclase"/>
    <property type="match status" value="1"/>
</dbReference>
<dbReference type="EMBL" id="UINC01122221">
    <property type="protein sequence ID" value="SVC97897.1"/>
    <property type="molecule type" value="Genomic_DNA"/>
</dbReference>
<dbReference type="SUPFAM" id="SSF55073">
    <property type="entry name" value="Nucleotide cyclase"/>
    <property type="match status" value="1"/>
</dbReference>
<dbReference type="InterPro" id="IPR001054">
    <property type="entry name" value="A/G_cyclase"/>
</dbReference>
<feature type="transmembrane region" description="Helical" evidence="1">
    <location>
        <begin position="220"/>
        <end position="241"/>
    </location>
</feature>
<dbReference type="CDD" id="cd07302">
    <property type="entry name" value="CHD"/>
    <property type="match status" value="1"/>
</dbReference>
<keyword evidence="1" id="KW-1133">Transmembrane helix</keyword>
<dbReference type="AlphaFoldDB" id="A0A382RLA0"/>
<evidence type="ECO:0000259" key="2">
    <source>
        <dbReference type="PROSITE" id="PS50125"/>
    </source>
</evidence>
<feature type="domain" description="Guanylate cyclase" evidence="2">
    <location>
        <begin position="13"/>
        <end position="120"/>
    </location>
</feature>
<dbReference type="SMART" id="SM00044">
    <property type="entry name" value="CYCc"/>
    <property type="match status" value="1"/>
</dbReference>
<name>A0A382RLA0_9ZZZZ</name>
<sequence>MPSSDFSKKKLKAIVFTDIANFTKLSAYDEQKALDLIQKQNEIIKPIVEKHNGEWLKEIGDGLLLSFESSLEAVRCSIEIQKTLNTIDDLNIRIGIHQGDIFIKDGDVFGDDVNITSRIESFSPIGGISISDKVNKDILSVLEIKTSFVGHKKLKGVKQDTKIYCIKVQGIVRHRVQLLPLISGFILVSVGILGIFTLLGLYFGAIVMDETRPLDTYLKSLFRMFAFIIFGYTSIMYVRGISAKTHKYLVYSSYFVIIIWILALLAKEFG</sequence>
<accession>A0A382RLA0</accession>
<feature type="transmembrane region" description="Helical" evidence="1">
    <location>
        <begin position="248"/>
        <end position="266"/>
    </location>
</feature>
<evidence type="ECO:0000256" key="1">
    <source>
        <dbReference type="SAM" id="Phobius"/>
    </source>
</evidence>
<feature type="transmembrane region" description="Helical" evidence="1">
    <location>
        <begin position="178"/>
        <end position="208"/>
    </location>
</feature>
<dbReference type="PROSITE" id="PS50125">
    <property type="entry name" value="GUANYLATE_CYCLASE_2"/>
    <property type="match status" value="1"/>
</dbReference>
<reference evidence="3" key="1">
    <citation type="submission" date="2018-05" db="EMBL/GenBank/DDBJ databases">
        <authorList>
            <person name="Lanie J.A."/>
            <person name="Ng W.-L."/>
            <person name="Kazmierczak K.M."/>
            <person name="Andrzejewski T.M."/>
            <person name="Davidsen T.M."/>
            <person name="Wayne K.J."/>
            <person name="Tettelin H."/>
            <person name="Glass J.I."/>
            <person name="Rusch D."/>
            <person name="Podicherti R."/>
            <person name="Tsui H.-C.T."/>
            <person name="Winkler M.E."/>
        </authorList>
    </citation>
    <scope>NUCLEOTIDE SEQUENCE</scope>
</reference>
<keyword evidence="1" id="KW-0472">Membrane</keyword>
<dbReference type="Pfam" id="PF00211">
    <property type="entry name" value="Guanylate_cyc"/>
    <property type="match status" value="1"/>
</dbReference>
<dbReference type="InterPro" id="IPR029787">
    <property type="entry name" value="Nucleotide_cyclase"/>
</dbReference>
<dbReference type="PANTHER" id="PTHR43081:SF19">
    <property type="entry name" value="PH-SENSITIVE ADENYLATE CYCLASE RV1264"/>
    <property type="match status" value="1"/>
</dbReference>
<dbReference type="PANTHER" id="PTHR43081">
    <property type="entry name" value="ADENYLATE CYCLASE, TERMINAL-DIFFERENTIATION SPECIFIC-RELATED"/>
    <property type="match status" value="1"/>
</dbReference>
<dbReference type="GO" id="GO:0035556">
    <property type="term" value="P:intracellular signal transduction"/>
    <property type="evidence" value="ECO:0007669"/>
    <property type="project" value="InterPro"/>
</dbReference>
<gene>
    <name evidence="3" type="ORF">METZ01_LOCUS350751</name>
</gene>
<keyword evidence="1" id="KW-0812">Transmembrane</keyword>